<proteinExistence type="predicted"/>
<reference evidence="2" key="1">
    <citation type="journal article" date="2019" name="Int. J. Syst. Evol. Microbiol.">
        <title>The Global Catalogue of Microorganisms (GCM) 10K type strain sequencing project: providing services to taxonomists for standard genome sequencing and annotation.</title>
        <authorList>
            <consortium name="The Broad Institute Genomics Platform"/>
            <consortium name="The Broad Institute Genome Sequencing Center for Infectious Disease"/>
            <person name="Wu L."/>
            <person name="Ma J."/>
        </authorList>
    </citation>
    <scope>NUCLEOTIDE SEQUENCE [LARGE SCALE GENOMIC DNA]</scope>
    <source>
        <strain evidence="2">CGMCC 4.7683</strain>
    </source>
</reference>
<dbReference type="EMBL" id="BNAY01000008">
    <property type="protein sequence ID" value="GHH30359.1"/>
    <property type="molecule type" value="Genomic_DNA"/>
</dbReference>
<organism evidence="1 2">
    <name type="scientific">Amycolatopsis oliviviridis</name>
    <dbReference type="NCBI Taxonomy" id="1471590"/>
    <lineage>
        <taxon>Bacteria</taxon>
        <taxon>Bacillati</taxon>
        <taxon>Actinomycetota</taxon>
        <taxon>Actinomycetes</taxon>
        <taxon>Pseudonocardiales</taxon>
        <taxon>Pseudonocardiaceae</taxon>
        <taxon>Amycolatopsis</taxon>
    </lineage>
</organism>
<evidence type="ECO:0008006" key="3">
    <source>
        <dbReference type="Google" id="ProtNLM"/>
    </source>
</evidence>
<accession>A0ABQ3M2T6</accession>
<comment type="caution">
    <text evidence="1">The sequence shown here is derived from an EMBL/GenBank/DDBJ whole genome shotgun (WGS) entry which is preliminary data.</text>
</comment>
<name>A0ABQ3M2T6_9PSEU</name>
<keyword evidence="2" id="KW-1185">Reference proteome</keyword>
<evidence type="ECO:0000313" key="1">
    <source>
        <dbReference type="EMBL" id="GHH30359.1"/>
    </source>
</evidence>
<dbReference type="Proteomes" id="UP000635387">
    <property type="component" value="Unassembled WGS sequence"/>
</dbReference>
<evidence type="ECO:0000313" key="2">
    <source>
        <dbReference type="Proteomes" id="UP000635387"/>
    </source>
</evidence>
<gene>
    <name evidence="1" type="ORF">GCM10017790_64000</name>
</gene>
<sequence length="68" mass="7003">MVTGSVDGAASAGTMAPRLSAAATPVMVAVRMMPVCFMMLSLHASVSFSPKVLSLGETVADHERAPRV</sequence>
<protein>
    <recommendedName>
        <fullName evidence="3">Secreted protein</fullName>
    </recommendedName>
</protein>